<proteinExistence type="predicted"/>
<evidence type="ECO:0000259" key="3">
    <source>
        <dbReference type="PROSITE" id="PS51635"/>
    </source>
</evidence>
<evidence type="ECO:0000256" key="1">
    <source>
        <dbReference type="ARBA" id="ARBA00023098"/>
    </source>
</evidence>
<comment type="caution">
    <text evidence="4">The sequence shown here is derived from an EMBL/GenBank/DDBJ whole genome shotgun (WGS) entry which is preliminary data.</text>
</comment>
<organism evidence="4 5">
    <name type="scientific">Mesorhizobium ventifaucium</name>
    <dbReference type="NCBI Taxonomy" id="666020"/>
    <lineage>
        <taxon>Bacteria</taxon>
        <taxon>Pseudomonadati</taxon>
        <taxon>Pseudomonadota</taxon>
        <taxon>Alphaproteobacteria</taxon>
        <taxon>Hyphomicrobiales</taxon>
        <taxon>Phyllobacteriaceae</taxon>
        <taxon>Mesorhizobium</taxon>
    </lineage>
</organism>
<dbReference type="RefSeq" id="WP_254027726.1">
    <property type="nucleotide sequence ID" value="NZ_CAKXZS010000053.1"/>
</dbReference>
<dbReference type="Pfam" id="PF01734">
    <property type="entry name" value="Patatin"/>
    <property type="match status" value="1"/>
</dbReference>
<evidence type="ECO:0000313" key="5">
    <source>
        <dbReference type="Proteomes" id="UP001152604"/>
    </source>
</evidence>
<keyword evidence="2" id="KW-0378">Hydrolase</keyword>
<dbReference type="EMBL" id="CAKXZS010000053">
    <property type="protein sequence ID" value="CAH2406832.1"/>
    <property type="molecule type" value="Genomic_DNA"/>
</dbReference>
<sequence length="363" mass="39320">MTNPAFEYLKDALGTHAAEARVITAPDGHYGHAVVSRWPLRDTVLHDVSLEGREPRAAVMATAELSGYPRRHTRLGRFLCKFPGRSARLISRRADKGGQDPPIIKLRQLDALTFSGGGSSDEFGAGILAGWAKAGTRPKFDIVTGISTGSLIAPFAFLGPAYDDKLKQGLHHVKDANIYIKHSILGVLSSASFTSNAPLAKLLDEHITEDMLDQIARESGKGRRLFIGPTNLDADRAVIWDMGAIAASNRLDRLKLFKQVILASTSIPGIFPPVELEVTAAGKTYHEMHVDGGTSNQVFLMSAGLSLREIDQTFHTRLKARLYIIRNGKTTAEPSIVKATLPDIVDQAGLGNPPKRLSAYTPA</sequence>
<feature type="active site" description="Proton acceptor" evidence="2">
    <location>
        <position position="291"/>
    </location>
</feature>
<comment type="caution">
    <text evidence="2">Lacks conserved residue(s) required for the propagation of feature annotation.</text>
</comment>
<name>A0ABM9EC21_9HYPH</name>
<feature type="active site" description="Nucleophile" evidence="2">
    <location>
        <position position="147"/>
    </location>
</feature>
<feature type="domain" description="PNPLA" evidence="3">
    <location>
        <begin position="112"/>
        <end position="304"/>
    </location>
</feature>
<protein>
    <recommendedName>
        <fullName evidence="3">PNPLA domain-containing protein</fullName>
    </recommendedName>
</protein>
<dbReference type="Proteomes" id="UP001152604">
    <property type="component" value="Unassembled WGS sequence"/>
</dbReference>
<dbReference type="SUPFAM" id="SSF52151">
    <property type="entry name" value="FabD/lysophospholipase-like"/>
    <property type="match status" value="1"/>
</dbReference>
<gene>
    <name evidence="4" type="ORF">MES4922_570002</name>
</gene>
<keyword evidence="1 2" id="KW-0443">Lipid metabolism</keyword>
<dbReference type="Gene3D" id="3.40.1090.10">
    <property type="entry name" value="Cytosolic phospholipase A2 catalytic domain"/>
    <property type="match status" value="1"/>
</dbReference>
<keyword evidence="2" id="KW-0442">Lipid degradation</keyword>
<dbReference type="InterPro" id="IPR016035">
    <property type="entry name" value="Acyl_Trfase/lysoPLipase"/>
</dbReference>
<feature type="short sequence motif" description="GXSXG" evidence="2">
    <location>
        <begin position="145"/>
        <end position="149"/>
    </location>
</feature>
<evidence type="ECO:0000313" key="4">
    <source>
        <dbReference type="EMBL" id="CAH2406832.1"/>
    </source>
</evidence>
<dbReference type="PROSITE" id="PS51635">
    <property type="entry name" value="PNPLA"/>
    <property type="match status" value="1"/>
</dbReference>
<keyword evidence="5" id="KW-1185">Reference proteome</keyword>
<evidence type="ECO:0000256" key="2">
    <source>
        <dbReference type="PROSITE-ProRule" id="PRU01161"/>
    </source>
</evidence>
<feature type="short sequence motif" description="DGA/G" evidence="2">
    <location>
        <begin position="291"/>
        <end position="293"/>
    </location>
</feature>
<dbReference type="InterPro" id="IPR002641">
    <property type="entry name" value="PNPLA_dom"/>
</dbReference>
<accession>A0ABM9EC21</accession>
<reference evidence="4" key="1">
    <citation type="submission" date="2022-03" db="EMBL/GenBank/DDBJ databases">
        <authorList>
            <person name="Brunel B."/>
        </authorList>
    </citation>
    <scope>NUCLEOTIDE SEQUENCE</scope>
    <source>
        <strain evidence="4">STM4922sample</strain>
    </source>
</reference>